<dbReference type="AlphaFoldDB" id="A0A1E7QL06"/>
<reference evidence="2 3" key="1">
    <citation type="submission" date="2016-09" db="EMBL/GenBank/DDBJ databases">
        <title>Genomic evidence for plant-parasitic nematodes as the earliest Wolbachia hosts.</title>
        <authorList>
            <person name="Brown A.M."/>
            <person name="Wasala S.K."/>
            <person name="Howe D.K."/>
            <person name="Peetz A.B."/>
            <person name="Zasada I.A."/>
            <person name="Denver D.R."/>
        </authorList>
    </citation>
    <scope>NUCLEOTIDE SEQUENCE [LARGE SCALE GENOMIC DNA]</scope>
    <source>
        <strain evidence="3">wPpe</strain>
    </source>
</reference>
<dbReference type="InterPro" id="IPR029058">
    <property type="entry name" value="AB_hydrolase_fold"/>
</dbReference>
<keyword evidence="3" id="KW-1185">Reference proteome</keyword>
<dbReference type="Proteomes" id="UP000175679">
    <property type="component" value="Unassembled WGS sequence"/>
</dbReference>
<evidence type="ECO:0000313" key="2">
    <source>
        <dbReference type="EMBL" id="OEY87160.1"/>
    </source>
</evidence>
<keyword evidence="1" id="KW-0472">Membrane</keyword>
<feature type="transmembrane region" description="Helical" evidence="1">
    <location>
        <begin position="93"/>
        <end position="119"/>
    </location>
</feature>
<keyword evidence="1" id="KW-1133">Transmembrane helix</keyword>
<proteinExistence type="predicted"/>
<sequence length="315" mass="36467">MSDIKLHVVFFDGLGSNHKETKKYMEYFCEALYQYRKELDSKQMHDIQIIGHAHKYPKAFQNYNLYLIVSFVLLGMSIVSPLMLYFIPITLIPLSFISLSCISLSCLLLSIVLIMIPFIHKKQDLYISSIQEIEQLIESGVKPEQITLFGHSFGGAVILKVMRYFADKDIKLGDAMFTSTFSSFEKAVKNYPIPQTKLLPSFLLKIFNLDFNPSDDIKSLYSENKLIPIVIINHTNDTLIPRHIQLSTVTRKLSYNSSIIKIPYVEQDSTYCHYNNYHNDILFNRCLLQAFPSSYFDNIKYMEHTDLESVMPADF</sequence>
<dbReference type="EMBL" id="MJMG01000001">
    <property type="protein sequence ID" value="OEY87160.1"/>
    <property type="molecule type" value="Genomic_DNA"/>
</dbReference>
<feature type="transmembrane region" description="Helical" evidence="1">
    <location>
        <begin position="65"/>
        <end position="87"/>
    </location>
</feature>
<name>A0A1E7QL06_WOLPI</name>
<comment type="caution">
    <text evidence="2">The sequence shown here is derived from an EMBL/GenBank/DDBJ whole genome shotgun (WGS) entry which is preliminary data.</text>
</comment>
<evidence type="ECO:0000256" key="1">
    <source>
        <dbReference type="SAM" id="Phobius"/>
    </source>
</evidence>
<dbReference type="Gene3D" id="3.40.50.1820">
    <property type="entry name" value="alpha/beta hydrolase"/>
    <property type="match status" value="1"/>
</dbReference>
<dbReference type="SUPFAM" id="SSF53474">
    <property type="entry name" value="alpha/beta-Hydrolases"/>
    <property type="match status" value="1"/>
</dbReference>
<organism evidence="2 3">
    <name type="scientific">Wolbachia pipientis</name>
    <dbReference type="NCBI Taxonomy" id="955"/>
    <lineage>
        <taxon>Bacteria</taxon>
        <taxon>Pseudomonadati</taxon>
        <taxon>Pseudomonadota</taxon>
        <taxon>Alphaproteobacteria</taxon>
        <taxon>Rickettsiales</taxon>
        <taxon>Anaplasmataceae</taxon>
        <taxon>Wolbachieae</taxon>
        <taxon>Wolbachia</taxon>
    </lineage>
</organism>
<gene>
    <name evidence="2" type="ORF">BIY23_01630</name>
</gene>
<evidence type="ECO:0008006" key="4">
    <source>
        <dbReference type="Google" id="ProtNLM"/>
    </source>
</evidence>
<protein>
    <recommendedName>
        <fullName evidence="4">Alpha/beta hydrolase</fullName>
    </recommendedName>
</protein>
<dbReference type="RefSeq" id="WP_070064809.1">
    <property type="nucleotide sequence ID" value="NZ_MJMG01000001.1"/>
</dbReference>
<dbReference type="OrthoDB" id="9798884at2"/>
<accession>A0A1E7QL06</accession>
<keyword evidence="1" id="KW-0812">Transmembrane</keyword>
<evidence type="ECO:0000313" key="3">
    <source>
        <dbReference type="Proteomes" id="UP000175679"/>
    </source>
</evidence>